<reference evidence="3" key="1">
    <citation type="submission" date="2019-10" db="EMBL/GenBank/DDBJ databases">
        <authorList>
            <consortium name="DOE Joint Genome Institute"/>
            <person name="Kuo A."/>
            <person name="Miyauchi S."/>
            <person name="Kiss E."/>
            <person name="Drula E."/>
            <person name="Kohler A."/>
            <person name="Sanchez-Garcia M."/>
            <person name="Andreopoulos B."/>
            <person name="Barry K.W."/>
            <person name="Bonito G."/>
            <person name="Buee M."/>
            <person name="Carver A."/>
            <person name="Chen C."/>
            <person name="Cichocki N."/>
            <person name="Clum A."/>
            <person name="Culley D."/>
            <person name="Crous P.W."/>
            <person name="Fauchery L."/>
            <person name="Girlanda M."/>
            <person name="Hayes R."/>
            <person name="Keri Z."/>
            <person name="LaButti K."/>
            <person name="Lipzen A."/>
            <person name="Lombard V."/>
            <person name="Magnuson J."/>
            <person name="Maillard F."/>
            <person name="Morin E."/>
            <person name="Murat C."/>
            <person name="Nolan M."/>
            <person name="Ohm R."/>
            <person name="Pangilinan J."/>
            <person name="Pereira M."/>
            <person name="Perotto S."/>
            <person name="Peter M."/>
            <person name="Riley R."/>
            <person name="Sitrit Y."/>
            <person name="Stielow B."/>
            <person name="Szollosi G."/>
            <person name="Zifcakova L."/>
            <person name="Stursova M."/>
            <person name="Spatafora J.W."/>
            <person name="Tedersoo L."/>
            <person name="Vaario L.-M."/>
            <person name="Yamada A."/>
            <person name="Yan M."/>
            <person name="Wang P."/>
            <person name="Xu J."/>
            <person name="Bruns T."/>
            <person name="Baldrian P."/>
            <person name="Vilgalys R."/>
            <person name="Henrissat B."/>
            <person name="Grigoriev I.V."/>
            <person name="Hibbett D."/>
            <person name="Nagy L.G."/>
            <person name="Martin F.M."/>
        </authorList>
    </citation>
    <scope>NUCLEOTIDE SEQUENCE</scope>
    <source>
        <strain evidence="3">BED1</strain>
    </source>
</reference>
<dbReference type="SMART" id="SM00829">
    <property type="entry name" value="PKS_ER"/>
    <property type="match status" value="1"/>
</dbReference>
<dbReference type="Pfam" id="PF00107">
    <property type="entry name" value="ADH_zinc_N"/>
    <property type="match status" value="1"/>
</dbReference>
<evidence type="ECO:0000256" key="1">
    <source>
        <dbReference type="ARBA" id="ARBA00023002"/>
    </source>
</evidence>
<proteinExistence type="predicted"/>
<dbReference type="PANTHER" id="PTHR43205">
    <property type="entry name" value="PROSTAGLANDIN REDUCTASE"/>
    <property type="match status" value="1"/>
</dbReference>
<dbReference type="GO" id="GO:0016628">
    <property type="term" value="F:oxidoreductase activity, acting on the CH-CH group of donors, NAD or NADP as acceptor"/>
    <property type="evidence" value="ECO:0007669"/>
    <property type="project" value="InterPro"/>
</dbReference>
<dbReference type="InterPro" id="IPR045010">
    <property type="entry name" value="MDR_fam"/>
</dbReference>
<keyword evidence="4" id="KW-1185">Reference proteome</keyword>
<dbReference type="Proteomes" id="UP001194468">
    <property type="component" value="Unassembled WGS sequence"/>
</dbReference>
<comment type="caution">
    <text evidence="3">The sequence shown here is derived from an EMBL/GenBank/DDBJ whole genome shotgun (WGS) entry which is preliminary data.</text>
</comment>
<accession>A0AAD4GH92</accession>
<dbReference type="InterPro" id="IPR013149">
    <property type="entry name" value="ADH-like_C"/>
</dbReference>
<dbReference type="SUPFAM" id="SSF51735">
    <property type="entry name" value="NAD(P)-binding Rossmann-fold domains"/>
    <property type="match status" value="1"/>
</dbReference>
<dbReference type="CDD" id="cd05288">
    <property type="entry name" value="PGDH"/>
    <property type="match status" value="1"/>
</dbReference>
<keyword evidence="1" id="KW-0560">Oxidoreductase</keyword>
<feature type="domain" description="Enoyl reductase (ER)" evidence="2">
    <location>
        <begin position="20"/>
        <end position="312"/>
    </location>
</feature>
<evidence type="ECO:0000313" key="3">
    <source>
        <dbReference type="EMBL" id="KAF8442345.1"/>
    </source>
</evidence>
<dbReference type="SUPFAM" id="SSF50129">
    <property type="entry name" value="GroES-like"/>
    <property type="match status" value="1"/>
</dbReference>
<name>A0AAD4GH92_BOLED</name>
<protein>
    <submittedName>
        <fullName evidence="3">Alcohol dehydrogenase</fullName>
    </submittedName>
</protein>
<evidence type="ECO:0000259" key="2">
    <source>
        <dbReference type="SMART" id="SM00829"/>
    </source>
</evidence>
<dbReference type="InterPro" id="IPR041694">
    <property type="entry name" value="ADH_N_2"/>
</dbReference>
<dbReference type="InterPro" id="IPR011032">
    <property type="entry name" value="GroES-like_sf"/>
</dbReference>
<dbReference type="InterPro" id="IPR036291">
    <property type="entry name" value="NAD(P)-bd_dom_sf"/>
</dbReference>
<reference evidence="3" key="2">
    <citation type="journal article" date="2020" name="Nat. Commun.">
        <title>Large-scale genome sequencing of mycorrhizal fungi provides insights into the early evolution of symbiotic traits.</title>
        <authorList>
            <person name="Miyauchi S."/>
            <person name="Kiss E."/>
            <person name="Kuo A."/>
            <person name="Drula E."/>
            <person name="Kohler A."/>
            <person name="Sanchez-Garcia M."/>
            <person name="Morin E."/>
            <person name="Andreopoulos B."/>
            <person name="Barry K.W."/>
            <person name="Bonito G."/>
            <person name="Buee M."/>
            <person name="Carver A."/>
            <person name="Chen C."/>
            <person name="Cichocki N."/>
            <person name="Clum A."/>
            <person name="Culley D."/>
            <person name="Crous P.W."/>
            <person name="Fauchery L."/>
            <person name="Girlanda M."/>
            <person name="Hayes R.D."/>
            <person name="Keri Z."/>
            <person name="LaButti K."/>
            <person name="Lipzen A."/>
            <person name="Lombard V."/>
            <person name="Magnuson J."/>
            <person name="Maillard F."/>
            <person name="Murat C."/>
            <person name="Nolan M."/>
            <person name="Ohm R.A."/>
            <person name="Pangilinan J."/>
            <person name="Pereira M.F."/>
            <person name="Perotto S."/>
            <person name="Peter M."/>
            <person name="Pfister S."/>
            <person name="Riley R."/>
            <person name="Sitrit Y."/>
            <person name="Stielow J.B."/>
            <person name="Szollosi G."/>
            <person name="Zifcakova L."/>
            <person name="Stursova M."/>
            <person name="Spatafora J.W."/>
            <person name="Tedersoo L."/>
            <person name="Vaario L.M."/>
            <person name="Yamada A."/>
            <person name="Yan M."/>
            <person name="Wang P."/>
            <person name="Xu J."/>
            <person name="Bruns T."/>
            <person name="Baldrian P."/>
            <person name="Vilgalys R."/>
            <person name="Dunand C."/>
            <person name="Henrissat B."/>
            <person name="Grigoriev I.V."/>
            <person name="Hibbett D."/>
            <person name="Nagy L.G."/>
            <person name="Martin F.M."/>
        </authorList>
    </citation>
    <scope>NUCLEOTIDE SEQUENCE</scope>
    <source>
        <strain evidence="3">BED1</strain>
    </source>
</reference>
<dbReference type="Pfam" id="PF16884">
    <property type="entry name" value="ADH_N_2"/>
    <property type="match status" value="1"/>
</dbReference>
<organism evidence="3 4">
    <name type="scientific">Boletus edulis BED1</name>
    <dbReference type="NCBI Taxonomy" id="1328754"/>
    <lineage>
        <taxon>Eukaryota</taxon>
        <taxon>Fungi</taxon>
        <taxon>Dikarya</taxon>
        <taxon>Basidiomycota</taxon>
        <taxon>Agaricomycotina</taxon>
        <taxon>Agaricomycetes</taxon>
        <taxon>Agaricomycetidae</taxon>
        <taxon>Boletales</taxon>
        <taxon>Boletineae</taxon>
        <taxon>Boletaceae</taxon>
        <taxon>Boletoideae</taxon>
        <taxon>Boletus</taxon>
    </lineage>
</organism>
<dbReference type="AlphaFoldDB" id="A0AAD4GH92"/>
<dbReference type="Gene3D" id="3.40.50.720">
    <property type="entry name" value="NAD(P)-binding Rossmann-like Domain"/>
    <property type="match status" value="1"/>
</dbReference>
<evidence type="ECO:0000313" key="4">
    <source>
        <dbReference type="Proteomes" id="UP001194468"/>
    </source>
</evidence>
<dbReference type="EMBL" id="WHUW01000009">
    <property type="protein sequence ID" value="KAF8442345.1"/>
    <property type="molecule type" value="Genomic_DNA"/>
</dbReference>
<dbReference type="PANTHER" id="PTHR43205:SF42">
    <property type="entry name" value="ALCOHOL DEHYDROGENASE, ZINC-CONTAINING (AFU_ORTHOLOGUE AFUA_7G04530)"/>
    <property type="match status" value="1"/>
</dbReference>
<sequence length="312" mass="33438">MSSSSFTRIVLRERPEAEIRDPGTFEIQTVPKDVLKVDAGEVVVQVTYISLDPAMRGWLKDRRSYVPPVQIGEVMRALGMGIVVEAGEGCKLTKGDVVSGTLGWTEFAVHKEKALQKITAPPGTTELDFLNTLGLIGMTAYFGLHDVGELKAGETLLVSGAAGAVGSLVCQLGKRAGAKVVALAGSDDKCAWLKNELGVDNAVGYLDVFFDNVGGEILDLALKRLNQNARIALCDSPTPRGLENYQNLISQRAKIQGFIVFDYASQFPKAIADLSAGIADGTIKRKFHIVEGLENAPKALLMLFSGDNTGKL</sequence>
<dbReference type="Gene3D" id="3.90.180.10">
    <property type="entry name" value="Medium-chain alcohol dehydrogenases, catalytic domain"/>
    <property type="match status" value="1"/>
</dbReference>
<gene>
    <name evidence="3" type="ORF">L210DRAFT_3611748</name>
</gene>
<dbReference type="InterPro" id="IPR020843">
    <property type="entry name" value="ER"/>
</dbReference>